<dbReference type="Proteomes" id="UP001313282">
    <property type="component" value="Unassembled WGS sequence"/>
</dbReference>
<dbReference type="PROSITE" id="PS50181">
    <property type="entry name" value="FBOX"/>
    <property type="match status" value="1"/>
</dbReference>
<evidence type="ECO:0000259" key="1">
    <source>
        <dbReference type="PROSITE" id="PS50181"/>
    </source>
</evidence>
<accession>A0AAN8RE49</accession>
<dbReference type="InterPro" id="IPR036047">
    <property type="entry name" value="F-box-like_dom_sf"/>
</dbReference>
<feature type="domain" description="F-box" evidence="1">
    <location>
        <begin position="8"/>
        <end position="56"/>
    </location>
</feature>
<gene>
    <name evidence="2" type="ORF">TWF718_010403</name>
</gene>
<dbReference type="SUPFAM" id="SSF81383">
    <property type="entry name" value="F-box domain"/>
    <property type="match status" value="1"/>
</dbReference>
<dbReference type="EMBL" id="JAVHNR010000008">
    <property type="protein sequence ID" value="KAK6334961.1"/>
    <property type="molecule type" value="Genomic_DNA"/>
</dbReference>
<reference evidence="2 3" key="1">
    <citation type="submission" date="2019-10" db="EMBL/GenBank/DDBJ databases">
        <authorList>
            <person name="Palmer J.M."/>
        </authorList>
    </citation>
    <scope>NUCLEOTIDE SEQUENCE [LARGE SCALE GENOMIC DNA]</scope>
    <source>
        <strain evidence="2 3">TWF718</strain>
    </source>
</reference>
<evidence type="ECO:0000313" key="3">
    <source>
        <dbReference type="Proteomes" id="UP001313282"/>
    </source>
</evidence>
<dbReference type="AlphaFoldDB" id="A0AAN8RE49"/>
<proteinExistence type="predicted"/>
<dbReference type="Pfam" id="PF12937">
    <property type="entry name" value="F-box-like"/>
    <property type="match status" value="1"/>
</dbReference>
<evidence type="ECO:0000313" key="2">
    <source>
        <dbReference type="EMBL" id="KAK6334961.1"/>
    </source>
</evidence>
<dbReference type="Gene3D" id="1.20.1280.50">
    <property type="match status" value="1"/>
</dbReference>
<organism evidence="2 3">
    <name type="scientific">Orbilia javanica</name>
    <dbReference type="NCBI Taxonomy" id="47235"/>
    <lineage>
        <taxon>Eukaryota</taxon>
        <taxon>Fungi</taxon>
        <taxon>Dikarya</taxon>
        <taxon>Ascomycota</taxon>
        <taxon>Pezizomycotina</taxon>
        <taxon>Orbiliomycetes</taxon>
        <taxon>Orbiliales</taxon>
        <taxon>Orbiliaceae</taxon>
        <taxon>Orbilia</taxon>
    </lineage>
</organism>
<name>A0AAN8RE49_9PEZI</name>
<dbReference type="InterPro" id="IPR001810">
    <property type="entry name" value="F-box_dom"/>
</dbReference>
<protein>
    <recommendedName>
        <fullName evidence="1">F-box domain-containing protein</fullName>
    </recommendedName>
</protein>
<comment type="caution">
    <text evidence="2">The sequence shown here is derived from an EMBL/GenBank/DDBJ whole genome shotgun (WGS) entry which is preliminary data.</text>
</comment>
<keyword evidence="3" id="KW-1185">Reference proteome</keyword>
<sequence length="289" mass="33356">MDRQTPYTQGINKLPTELHFEILSYLTDNIESQISASEVCHLWKSIILTDPYFQLLRYVPLQTIHAEMIAVHQIFGLAELWMCGPDAPKTPMKTKSLTEIRCKVVGEEIVSYHCVLDKDYHAYGKEYNFGPPPEDEPGVLDISHSSILDEQCIRNKSTLPMEEREPNDDTPRLTAPLEELDILSAIHYRGGYYPDVIFAEPANFLVEGGFTIRQFLEDIVKTMIVAMDWTSDLDTKKEHYVYLAMRYVRDGRDNECWFRIFLCHPDVRMSDDGKLLNVVKGACMIRKKN</sequence>